<dbReference type="InterPro" id="IPR037171">
    <property type="entry name" value="NagB/RpiA_transferase-like"/>
</dbReference>
<evidence type="ECO:0000256" key="1">
    <source>
        <dbReference type="ARBA" id="ARBA00004514"/>
    </source>
</evidence>
<dbReference type="PANTHER" id="PTHR10233">
    <property type="entry name" value="TRANSLATION INITIATION FACTOR EIF-2B"/>
    <property type="match status" value="1"/>
</dbReference>
<keyword evidence="3" id="KW-0963">Cytoplasm</keyword>
<organism evidence="11 12">
    <name type="scientific">Bemisia tabaci</name>
    <name type="common">Sweetpotato whitefly</name>
    <name type="synonym">Aleurodes tabaci</name>
    <dbReference type="NCBI Taxonomy" id="7038"/>
    <lineage>
        <taxon>Eukaryota</taxon>
        <taxon>Metazoa</taxon>
        <taxon>Ecdysozoa</taxon>
        <taxon>Arthropoda</taxon>
        <taxon>Hexapoda</taxon>
        <taxon>Insecta</taxon>
        <taxon>Pterygota</taxon>
        <taxon>Neoptera</taxon>
        <taxon>Paraneoptera</taxon>
        <taxon>Hemiptera</taxon>
        <taxon>Sternorrhyncha</taxon>
        <taxon>Aleyrodoidea</taxon>
        <taxon>Aleyrodidae</taxon>
        <taxon>Aleyrodinae</taxon>
        <taxon>Bemisia</taxon>
    </lineage>
</organism>
<proteinExistence type="inferred from homology"/>
<dbReference type="Pfam" id="PF01008">
    <property type="entry name" value="IF-2B"/>
    <property type="match status" value="1"/>
</dbReference>
<dbReference type="GO" id="GO:0005829">
    <property type="term" value="C:cytosol"/>
    <property type="evidence" value="ECO:0007669"/>
    <property type="project" value="UniProtKB-SubCell"/>
</dbReference>
<evidence type="ECO:0000256" key="4">
    <source>
        <dbReference type="ARBA" id="ARBA00022540"/>
    </source>
</evidence>
<evidence type="ECO:0000256" key="7">
    <source>
        <dbReference type="ARBA" id="ARBA00044356"/>
    </source>
</evidence>
<evidence type="ECO:0000256" key="3">
    <source>
        <dbReference type="ARBA" id="ARBA00022490"/>
    </source>
</evidence>
<feature type="region of interest" description="Disordered" evidence="10">
    <location>
        <begin position="1"/>
        <end position="99"/>
    </location>
</feature>
<comment type="subcellular location">
    <subcellularLocation>
        <location evidence="1">Cytoplasm</location>
        <location evidence="1">Cytosol</location>
    </subcellularLocation>
</comment>
<dbReference type="Proteomes" id="UP001152759">
    <property type="component" value="Chromosome 4"/>
</dbReference>
<feature type="compositionally biased region" description="Basic and acidic residues" evidence="10">
    <location>
        <begin position="199"/>
        <end position="217"/>
    </location>
</feature>
<evidence type="ECO:0000256" key="8">
    <source>
        <dbReference type="ARBA" id="ARBA00046432"/>
    </source>
</evidence>
<feature type="compositionally biased region" description="Low complexity" evidence="10">
    <location>
        <begin position="218"/>
        <end position="239"/>
    </location>
</feature>
<feature type="region of interest" description="Disordered" evidence="10">
    <location>
        <begin position="177"/>
        <end position="270"/>
    </location>
</feature>
<dbReference type="Gene3D" id="3.40.50.10470">
    <property type="entry name" value="Translation initiation factor eif-2b, domain 2"/>
    <property type="match status" value="1"/>
</dbReference>
<keyword evidence="4" id="KW-0396">Initiation factor</keyword>
<name>A0A9P0F4I6_BEMTA</name>
<feature type="compositionally biased region" description="Polar residues" evidence="10">
    <location>
        <begin position="31"/>
        <end position="45"/>
    </location>
</feature>
<sequence>MEAKEKTREEVMAEREARKKAKQAKKKPKTQNDLVNDVKNSSKTDSIMKMSAPDGSVESSAPTVNSKCTSGSESRKSTVDFVQKKQSPSSKIDSAKPNPIPKAVTDCATPGIPLNIKFLHDAPIVNDQIDGCILKERQAFSGVCQQDINLLSKEMKKASLHYIEGLETAPKPAITSSKTVVQVSPPVSSKPLESSGEPTKSKAELKAERRAKQEAQRAAKAVSKAAPVKTAPAKASPKPVEMKPAKSAIKRPTAKSDSEAKSKSVTFAGSSTKQASQNKIKLFSHLYREKSINYKSILNSIDLHPAVVGLGVQYSNRVIVGSNARCVALLYVLKQMLSDYKTPAEKEFSRGFEAKLEPAVNYLNQCRPVSVSMTNALKHIKWHLTQLPNNITDAEARLKMSHVITTYIKEQIEVAGEAISLFVRKKIANGDVILTFGCSSLVERILKEAHEAGVDFSVVIIDSAPWFEGKEMLRRLVKAKIPCTYVLISAASFIMKQASKVLLGAHALLANGCVMSRSGTAMVALLANTANVPVLVCCETHKFSERVQTDAFVYNELGDPNELVSTASPLNGWESNNFLVPLSLVYDVTPPDLVTAVVTELAILPCTSVPVVLRIKPTESSA</sequence>
<evidence type="ECO:0000256" key="2">
    <source>
        <dbReference type="ARBA" id="ARBA00007251"/>
    </source>
</evidence>
<feature type="compositionally biased region" description="Basic and acidic residues" evidence="10">
    <location>
        <begin position="1"/>
        <end position="17"/>
    </location>
</feature>
<keyword evidence="12" id="KW-1185">Reference proteome</keyword>
<evidence type="ECO:0000256" key="6">
    <source>
        <dbReference type="ARBA" id="ARBA00044147"/>
    </source>
</evidence>
<dbReference type="SUPFAM" id="SSF100950">
    <property type="entry name" value="NagB/RpiA/CoA transferase-like"/>
    <property type="match status" value="1"/>
</dbReference>
<evidence type="ECO:0000313" key="12">
    <source>
        <dbReference type="Proteomes" id="UP001152759"/>
    </source>
</evidence>
<feature type="compositionally biased region" description="Polar residues" evidence="10">
    <location>
        <begin position="57"/>
        <end position="72"/>
    </location>
</feature>
<comment type="similarity">
    <text evidence="2 9">Belongs to the eIF-2B alpha/beta/delta subunits family.</text>
</comment>
<dbReference type="AlphaFoldDB" id="A0A9P0F4I6"/>
<dbReference type="EMBL" id="OU963865">
    <property type="protein sequence ID" value="CAH0389366.1"/>
    <property type="molecule type" value="Genomic_DNA"/>
</dbReference>
<dbReference type="GO" id="GO:0003743">
    <property type="term" value="F:translation initiation factor activity"/>
    <property type="evidence" value="ECO:0007669"/>
    <property type="project" value="UniProtKB-KW"/>
</dbReference>
<evidence type="ECO:0000256" key="5">
    <source>
        <dbReference type="ARBA" id="ARBA00022917"/>
    </source>
</evidence>
<accession>A0A9P0F4I6</accession>
<evidence type="ECO:0000256" key="10">
    <source>
        <dbReference type="SAM" id="MobiDB-lite"/>
    </source>
</evidence>
<protein>
    <recommendedName>
        <fullName evidence="6">Translation initiation factor eIF2B subunit delta</fullName>
    </recommendedName>
    <alternativeName>
        <fullName evidence="7">eIF2B GDP-GTP exchange factor subunit delta</fullName>
    </alternativeName>
</protein>
<dbReference type="KEGG" id="btab:109034153"/>
<feature type="compositionally biased region" description="Basic residues" evidence="10">
    <location>
        <begin position="18"/>
        <end position="29"/>
    </location>
</feature>
<reference evidence="11" key="1">
    <citation type="submission" date="2021-12" db="EMBL/GenBank/DDBJ databases">
        <authorList>
            <person name="King R."/>
        </authorList>
    </citation>
    <scope>NUCLEOTIDE SEQUENCE</scope>
</reference>
<dbReference type="InterPro" id="IPR042529">
    <property type="entry name" value="IF_2B-like_C"/>
</dbReference>
<comment type="subunit">
    <text evidence="8">Component of the translation initiation factor 2B (eIF2B) complex which is a heterodecamer of two sets of five different subunits: alpha, beta, gamma, delta and epsilon. Subunits alpha, beta and delta comprise a regulatory subcomplex and subunits epsilon and gamma comprise a catalytic subcomplex. Within the complex, the hexameric regulatory complex resides at the center, with the two heterodimeric catalytic subcomplexes bound on opposite sides.</text>
</comment>
<evidence type="ECO:0000313" key="11">
    <source>
        <dbReference type="EMBL" id="CAH0389366.1"/>
    </source>
</evidence>
<dbReference type="PANTHER" id="PTHR10233:SF14">
    <property type="entry name" value="TRANSLATION INITIATION FACTOR EIF-2B SUBUNIT DELTA"/>
    <property type="match status" value="1"/>
</dbReference>
<evidence type="ECO:0000256" key="9">
    <source>
        <dbReference type="RuleBase" id="RU003814"/>
    </source>
</evidence>
<gene>
    <name evidence="11" type="ORF">BEMITA_LOCUS8204</name>
</gene>
<dbReference type="InterPro" id="IPR000649">
    <property type="entry name" value="IF-2B-related"/>
</dbReference>
<feature type="compositionally biased region" description="Low complexity" evidence="10">
    <location>
        <begin position="177"/>
        <end position="191"/>
    </location>
</feature>
<keyword evidence="5" id="KW-0648">Protein biosynthesis</keyword>